<comment type="caution">
    <text evidence="2">The sequence shown here is derived from an EMBL/GenBank/DDBJ whole genome shotgun (WGS) entry which is preliminary data.</text>
</comment>
<name>A0A2P4PHR4_RHIID</name>
<organism evidence="2 3">
    <name type="scientific">Rhizophagus irregularis (strain DAOM 181602 / DAOM 197198 / MUCL 43194)</name>
    <name type="common">Arbuscular mycorrhizal fungus</name>
    <name type="synonym">Glomus intraradices</name>
    <dbReference type="NCBI Taxonomy" id="747089"/>
    <lineage>
        <taxon>Eukaryota</taxon>
        <taxon>Fungi</taxon>
        <taxon>Fungi incertae sedis</taxon>
        <taxon>Mucoromycota</taxon>
        <taxon>Glomeromycotina</taxon>
        <taxon>Glomeromycetes</taxon>
        <taxon>Glomerales</taxon>
        <taxon>Glomeraceae</taxon>
        <taxon>Rhizophagus</taxon>
    </lineage>
</organism>
<keyword evidence="1" id="KW-0472">Membrane</keyword>
<reference evidence="2 3" key="2">
    <citation type="journal article" date="2018" name="New Phytol.">
        <title>High intraspecific genome diversity in the model arbuscular mycorrhizal symbiont Rhizophagus irregularis.</title>
        <authorList>
            <person name="Chen E.C.H."/>
            <person name="Morin E."/>
            <person name="Beaudet D."/>
            <person name="Noel J."/>
            <person name="Yildirir G."/>
            <person name="Ndikumana S."/>
            <person name="Charron P."/>
            <person name="St-Onge C."/>
            <person name="Giorgi J."/>
            <person name="Kruger M."/>
            <person name="Marton T."/>
            <person name="Ropars J."/>
            <person name="Grigoriev I.V."/>
            <person name="Hainaut M."/>
            <person name="Henrissat B."/>
            <person name="Roux C."/>
            <person name="Martin F."/>
            <person name="Corradi N."/>
        </authorList>
    </citation>
    <scope>NUCLEOTIDE SEQUENCE [LARGE SCALE GENOMIC DNA]</scope>
    <source>
        <strain evidence="2 3">DAOM 197198</strain>
    </source>
</reference>
<gene>
    <name evidence="2" type="ORF">GLOIN_2v1670896</name>
</gene>
<dbReference type="Proteomes" id="UP000018888">
    <property type="component" value="Unassembled WGS sequence"/>
</dbReference>
<feature type="non-terminal residue" evidence="2">
    <location>
        <position position="1"/>
    </location>
</feature>
<evidence type="ECO:0000256" key="1">
    <source>
        <dbReference type="SAM" id="Phobius"/>
    </source>
</evidence>
<accession>A0A2P4PHR4</accession>
<keyword evidence="1" id="KW-0812">Transmembrane</keyword>
<sequence length="61" mass="7067">FAIFGINFKSGVTFGRDCTLIMIYASFKKKKLFIIDHAVYLWSLLTSFFLALILIIMTKKK</sequence>
<dbReference type="AlphaFoldDB" id="A0A2P4PHR4"/>
<protein>
    <submittedName>
        <fullName evidence="2">Uncharacterized protein</fullName>
    </submittedName>
</protein>
<dbReference type="EMBL" id="AUPC02000228">
    <property type="protein sequence ID" value="POG64887.1"/>
    <property type="molecule type" value="Genomic_DNA"/>
</dbReference>
<keyword evidence="3" id="KW-1185">Reference proteome</keyword>
<evidence type="ECO:0000313" key="3">
    <source>
        <dbReference type="Proteomes" id="UP000018888"/>
    </source>
</evidence>
<feature type="transmembrane region" description="Helical" evidence="1">
    <location>
        <begin position="39"/>
        <end position="57"/>
    </location>
</feature>
<reference evidence="2 3" key="1">
    <citation type="journal article" date="2013" name="Proc. Natl. Acad. Sci. U.S.A.">
        <title>Genome of an arbuscular mycorrhizal fungus provides insight into the oldest plant symbiosis.</title>
        <authorList>
            <person name="Tisserant E."/>
            <person name="Malbreil M."/>
            <person name="Kuo A."/>
            <person name="Kohler A."/>
            <person name="Symeonidi A."/>
            <person name="Balestrini R."/>
            <person name="Charron P."/>
            <person name="Duensing N."/>
            <person name="Frei Dit Frey N."/>
            <person name="Gianinazzi-Pearson V."/>
            <person name="Gilbert L.B."/>
            <person name="Handa Y."/>
            <person name="Herr J.R."/>
            <person name="Hijri M."/>
            <person name="Koul R."/>
            <person name="Kawaguchi M."/>
            <person name="Krajinski F."/>
            <person name="Lammers P.J."/>
            <person name="Masclaux F.G."/>
            <person name="Murat C."/>
            <person name="Morin E."/>
            <person name="Ndikumana S."/>
            <person name="Pagni M."/>
            <person name="Petitpierre D."/>
            <person name="Requena N."/>
            <person name="Rosikiewicz P."/>
            <person name="Riley R."/>
            <person name="Saito K."/>
            <person name="San Clemente H."/>
            <person name="Shapiro H."/>
            <person name="van Tuinen D."/>
            <person name="Becard G."/>
            <person name="Bonfante P."/>
            <person name="Paszkowski U."/>
            <person name="Shachar-Hill Y.Y."/>
            <person name="Tuskan G.A."/>
            <person name="Young P.W."/>
            <person name="Sanders I.R."/>
            <person name="Henrissat B."/>
            <person name="Rensing S.A."/>
            <person name="Grigoriev I.V."/>
            <person name="Corradi N."/>
            <person name="Roux C."/>
            <person name="Martin F."/>
        </authorList>
    </citation>
    <scope>NUCLEOTIDE SEQUENCE [LARGE SCALE GENOMIC DNA]</scope>
    <source>
        <strain evidence="2 3">DAOM 197198</strain>
    </source>
</reference>
<keyword evidence="1" id="KW-1133">Transmembrane helix</keyword>
<proteinExistence type="predicted"/>
<evidence type="ECO:0000313" key="2">
    <source>
        <dbReference type="EMBL" id="POG64887.1"/>
    </source>
</evidence>